<dbReference type="InterPro" id="IPR006578">
    <property type="entry name" value="MADF-dom"/>
</dbReference>
<dbReference type="GO" id="GO:0003677">
    <property type="term" value="F:DNA binding"/>
    <property type="evidence" value="ECO:0007669"/>
    <property type="project" value="InterPro"/>
</dbReference>
<dbReference type="InterPro" id="IPR004210">
    <property type="entry name" value="BESS_motif"/>
</dbReference>
<evidence type="ECO:0000313" key="5">
    <source>
        <dbReference type="EnsemblMetazoa" id="GAUT013430-PA"/>
    </source>
</evidence>
<reference evidence="5" key="1">
    <citation type="submission" date="2020-05" db="UniProtKB">
        <authorList>
            <consortium name="EnsemblMetazoa"/>
        </authorList>
    </citation>
    <scope>IDENTIFICATION</scope>
    <source>
        <strain evidence="5">TTRI</strain>
    </source>
</reference>
<dbReference type="PANTHER" id="PTHR12243:SF60">
    <property type="entry name" value="SI:CH211-15D5.12-RELATED"/>
    <property type="match status" value="1"/>
</dbReference>
<dbReference type="GO" id="GO:0006357">
    <property type="term" value="P:regulation of transcription by RNA polymerase II"/>
    <property type="evidence" value="ECO:0007669"/>
    <property type="project" value="TreeGrafter"/>
</dbReference>
<dbReference type="SMART" id="SM00595">
    <property type="entry name" value="MADF"/>
    <property type="match status" value="1"/>
</dbReference>
<organism evidence="5 6">
    <name type="scientific">Glossina austeni</name>
    <name type="common">Savannah tsetse fly</name>
    <dbReference type="NCBI Taxonomy" id="7395"/>
    <lineage>
        <taxon>Eukaryota</taxon>
        <taxon>Metazoa</taxon>
        <taxon>Ecdysozoa</taxon>
        <taxon>Arthropoda</taxon>
        <taxon>Hexapoda</taxon>
        <taxon>Insecta</taxon>
        <taxon>Pterygota</taxon>
        <taxon>Neoptera</taxon>
        <taxon>Endopterygota</taxon>
        <taxon>Diptera</taxon>
        <taxon>Brachycera</taxon>
        <taxon>Muscomorpha</taxon>
        <taxon>Hippoboscoidea</taxon>
        <taxon>Glossinidae</taxon>
        <taxon>Glossina</taxon>
    </lineage>
</organism>
<dbReference type="PROSITE" id="PS51029">
    <property type="entry name" value="MADF"/>
    <property type="match status" value="1"/>
</dbReference>
<evidence type="ECO:0000256" key="1">
    <source>
        <dbReference type="PROSITE-ProRule" id="PRU00371"/>
    </source>
</evidence>
<dbReference type="VEuPathDB" id="VectorBase:GAUT013430"/>
<dbReference type="GO" id="GO:0005634">
    <property type="term" value="C:nucleus"/>
    <property type="evidence" value="ECO:0007669"/>
    <property type="project" value="UniProtKB-SubCell"/>
</dbReference>
<proteinExistence type="predicted"/>
<feature type="compositionally biased region" description="Polar residues" evidence="2">
    <location>
        <begin position="406"/>
        <end position="415"/>
    </location>
</feature>
<protein>
    <recommendedName>
        <fullName evidence="7">MADF domain-containing protein</fullName>
    </recommendedName>
</protein>
<dbReference type="AlphaFoldDB" id="A0A1A9URZ9"/>
<feature type="domain" description="BESS" evidence="4">
    <location>
        <begin position="258"/>
        <end position="297"/>
    </location>
</feature>
<feature type="region of interest" description="Disordered" evidence="2">
    <location>
        <begin position="153"/>
        <end position="172"/>
    </location>
</feature>
<dbReference type="PROSITE" id="PS51031">
    <property type="entry name" value="BESS"/>
    <property type="match status" value="1"/>
</dbReference>
<dbReference type="InterPro" id="IPR039353">
    <property type="entry name" value="TF_Adf1"/>
</dbReference>
<dbReference type="GO" id="GO:0005667">
    <property type="term" value="C:transcription regulator complex"/>
    <property type="evidence" value="ECO:0007669"/>
    <property type="project" value="TreeGrafter"/>
</dbReference>
<accession>A0A1A9URZ9</accession>
<feature type="domain" description="MADF" evidence="3">
    <location>
        <begin position="27"/>
        <end position="114"/>
    </location>
</feature>
<evidence type="ECO:0008006" key="7">
    <source>
        <dbReference type="Google" id="ProtNLM"/>
    </source>
</evidence>
<evidence type="ECO:0000313" key="6">
    <source>
        <dbReference type="Proteomes" id="UP000078200"/>
    </source>
</evidence>
<dbReference type="Pfam" id="PF10545">
    <property type="entry name" value="MADF_DNA_bdg"/>
    <property type="match status" value="1"/>
</dbReference>
<evidence type="ECO:0000259" key="4">
    <source>
        <dbReference type="PROSITE" id="PS51031"/>
    </source>
</evidence>
<dbReference type="Pfam" id="PF02944">
    <property type="entry name" value="BESS"/>
    <property type="match status" value="1"/>
</dbReference>
<evidence type="ECO:0000256" key="2">
    <source>
        <dbReference type="SAM" id="MobiDB-lite"/>
    </source>
</evidence>
<comment type="subcellular location">
    <subcellularLocation>
        <location evidence="1">Nucleus</location>
    </subcellularLocation>
</comment>
<keyword evidence="6" id="KW-1185">Reference proteome</keyword>
<evidence type="ECO:0000259" key="3">
    <source>
        <dbReference type="PROSITE" id="PS51029"/>
    </source>
</evidence>
<dbReference type="EnsemblMetazoa" id="GAUT013430-RA">
    <property type="protein sequence ID" value="GAUT013430-PA"/>
    <property type="gene ID" value="GAUT013430"/>
</dbReference>
<name>A0A1A9URZ9_GLOAU</name>
<dbReference type="Proteomes" id="UP000078200">
    <property type="component" value="Unassembled WGS sequence"/>
</dbReference>
<dbReference type="PANTHER" id="PTHR12243">
    <property type="entry name" value="MADF DOMAIN TRANSCRIPTION FACTOR"/>
    <property type="match status" value="1"/>
</dbReference>
<feature type="compositionally biased region" description="Basic and acidic residues" evidence="2">
    <location>
        <begin position="417"/>
        <end position="427"/>
    </location>
</feature>
<sequence length="427" mass="48415">MKLKSQKMTSSASSADSKPDNYQINAKICRLVEQYPCMYDRSHPHYLKKDVVDQAWVKIAKEMNDSIPSCKERWRNIRTSYARSINVNKIPASANRTKPYYLHEELQFLSLHITPGIPISRHYRLTHHNDKVDILKNATGGEESFDSYAATMRDDEEDNCPERDEGSKSVSSEKMAKIQQEMEQEIIQQERQQQQSIPKPIVQLEEEETEAIINNNNRRNSINYACAPPKKRLRVKDSSTCSIESYPDIKPLDVLPQSDYDGIFLQGLLPEMKAMDFRQKILFKRRIYEVLGEIFDTSTSSNTISATSPAYTSNRNQNLTSTTAFSPSALTVVHASDLNMLRRLSNLLQDSNEVPSSTPSRQDGISSTVHAVPAMPSNILHIPATKIGATTRSSANLMRVRLNNNNTISSNQTVKQEPYHNEDQSSD</sequence>
<keyword evidence="1" id="KW-0539">Nucleus</keyword>
<feature type="region of interest" description="Disordered" evidence="2">
    <location>
        <begin position="406"/>
        <end position="427"/>
    </location>
</feature>